<dbReference type="AlphaFoldDB" id="A0A521E7K7"/>
<evidence type="ECO:0000313" key="1">
    <source>
        <dbReference type="EMBL" id="SMO79391.1"/>
    </source>
</evidence>
<gene>
    <name evidence="1" type="ORF">SAMN06265218_113148</name>
</gene>
<dbReference type="Proteomes" id="UP000317593">
    <property type="component" value="Unassembled WGS sequence"/>
</dbReference>
<name>A0A521E7K7_9BACT</name>
<sequence>MIYFEIELHLNNMVNVALNGNDKVVREAKLSTSR</sequence>
<dbReference type="EMBL" id="FXTH01000013">
    <property type="protein sequence ID" value="SMO79391.1"/>
    <property type="molecule type" value="Genomic_DNA"/>
</dbReference>
<proteinExistence type="predicted"/>
<keyword evidence="2" id="KW-1185">Reference proteome</keyword>
<protein>
    <submittedName>
        <fullName evidence="1">Uncharacterized protein</fullName>
    </submittedName>
</protein>
<accession>A0A521E7K7</accession>
<reference evidence="1 2" key="1">
    <citation type="submission" date="2017-05" db="EMBL/GenBank/DDBJ databases">
        <authorList>
            <person name="Varghese N."/>
            <person name="Submissions S."/>
        </authorList>
    </citation>
    <scope>NUCLEOTIDE SEQUENCE [LARGE SCALE GENOMIC DNA]</scope>
    <source>
        <strain evidence="1 2">DSM 21194</strain>
    </source>
</reference>
<organism evidence="1 2">
    <name type="scientific">Fodinibius sediminis</name>
    <dbReference type="NCBI Taxonomy" id="1214077"/>
    <lineage>
        <taxon>Bacteria</taxon>
        <taxon>Pseudomonadati</taxon>
        <taxon>Balneolota</taxon>
        <taxon>Balneolia</taxon>
        <taxon>Balneolales</taxon>
        <taxon>Balneolaceae</taxon>
        <taxon>Fodinibius</taxon>
    </lineage>
</organism>
<evidence type="ECO:0000313" key="2">
    <source>
        <dbReference type="Proteomes" id="UP000317593"/>
    </source>
</evidence>